<evidence type="ECO:0008006" key="4">
    <source>
        <dbReference type="Google" id="ProtNLM"/>
    </source>
</evidence>
<dbReference type="SUPFAM" id="SSF52540">
    <property type="entry name" value="P-loop containing nucleoside triphosphate hydrolases"/>
    <property type="match status" value="1"/>
</dbReference>
<organism evidence="2 3">
    <name type="scientific">Gimesia maris</name>
    <dbReference type="NCBI Taxonomy" id="122"/>
    <lineage>
        <taxon>Bacteria</taxon>
        <taxon>Pseudomonadati</taxon>
        <taxon>Planctomycetota</taxon>
        <taxon>Planctomycetia</taxon>
        <taxon>Planctomycetales</taxon>
        <taxon>Planctomycetaceae</taxon>
        <taxon>Gimesia</taxon>
    </lineage>
</organism>
<sequence>MNEFKLSKNRDAWFVIRGYKYQIDLTIKRWLSLKDDQKLVLEFGEDIDIVNDSISKGAKQFDRVLEQVKHLEKSITLRSSPCKIALANAIQHFKNNPQLNLAFRFCTNSLVTTERPSPFVDRKPAIEVWEELRLKTISEPERTERLTKLQSFLSKLDDKPQGVDHLTWDSFKDYVKNVSLSELEELIRCFEWSTQESNAEDISKEIFQLIKTKKIDVSKLDDVYPRLFLQVIEILSKREEKILDLQLLDAILSLPTLNDNEIELLSFLKSEVLSHSIRIEQLEKDSKQHEIIIAGIQQKLLEEKYGPQISLALSTAIGDISTELPVQVSTISNRETTVSGLRKILDTKNWIAIYGSIGCGKTQIASLLGEQLGAVIYVSLRDLNSDEANFLIHHLFSQLCDDMRTGTITESGLNALEKETVFFLDDVPRLISGDSLSRCLIEIAEKMAEKGHKLVTLSHYAIPKSIPDVLKKSTFFETPSPSLNSIETKELFEKHGAPDGIITPEIAESFVQSTSGNPTILAATARSISSTGWDQLEAFRAQSFNFALRGGISRRDNGSAS</sequence>
<evidence type="ECO:0000313" key="2">
    <source>
        <dbReference type="EMBL" id="QEG15985.1"/>
    </source>
</evidence>
<name>A0ABX5YK30_9PLAN</name>
<feature type="coiled-coil region" evidence="1">
    <location>
        <begin position="265"/>
        <end position="299"/>
    </location>
</feature>
<protein>
    <recommendedName>
        <fullName evidence="4">AAA+ ATPase domain-containing protein</fullName>
    </recommendedName>
</protein>
<gene>
    <name evidence="2" type="ORF">GmarT_18460</name>
</gene>
<dbReference type="Gene3D" id="3.40.50.300">
    <property type="entry name" value="P-loop containing nucleotide triphosphate hydrolases"/>
    <property type="match status" value="1"/>
</dbReference>
<evidence type="ECO:0000256" key="1">
    <source>
        <dbReference type="SAM" id="Coils"/>
    </source>
</evidence>
<proteinExistence type="predicted"/>
<keyword evidence="1" id="KW-0175">Coiled coil</keyword>
<evidence type="ECO:0000313" key="3">
    <source>
        <dbReference type="Proteomes" id="UP000322887"/>
    </source>
</evidence>
<reference evidence="2 3" key="1">
    <citation type="submission" date="2019-08" db="EMBL/GenBank/DDBJ databases">
        <title>Deep-cultivation of Planctomycetes and their phenomic and genomic characterization uncovers novel biology.</title>
        <authorList>
            <person name="Wiegand S."/>
            <person name="Jogler M."/>
            <person name="Boedeker C."/>
            <person name="Pinto D."/>
            <person name="Vollmers J."/>
            <person name="Rivas-Marin E."/>
            <person name="Kohn T."/>
            <person name="Peeters S.H."/>
            <person name="Heuer A."/>
            <person name="Rast P."/>
            <person name="Oberbeckmann S."/>
            <person name="Bunk B."/>
            <person name="Jeske O."/>
            <person name="Meyerdierks A."/>
            <person name="Storesund J.E."/>
            <person name="Kallscheuer N."/>
            <person name="Luecker S."/>
            <person name="Lage O.M."/>
            <person name="Pohl T."/>
            <person name="Merkel B.J."/>
            <person name="Hornburger P."/>
            <person name="Mueller R.-W."/>
            <person name="Bruemmer F."/>
            <person name="Labrenz M."/>
            <person name="Spormann A.M."/>
            <person name="Op den Camp H."/>
            <person name="Overmann J."/>
            <person name="Amann R."/>
            <person name="Jetten M.S.M."/>
            <person name="Mascher T."/>
            <person name="Medema M.H."/>
            <person name="Devos D.P."/>
            <person name="Kaster A.-K."/>
            <person name="Ovreas L."/>
            <person name="Rohde M."/>
            <person name="Galperin M.Y."/>
            <person name="Jogler C."/>
        </authorList>
    </citation>
    <scope>NUCLEOTIDE SEQUENCE [LARGE SCALE GENOMIC DNA]</scope>
    <source>
        <strain evidence="2 3">DSM 8797</strain>
    </source>
</reference>
<dbReference type="EMBL" id="CP042910">
    <property type="protein sequence ID" value="QEG15985.1"/>
    <property type="molecule type" value="Genomic_DNA"/>
</dbReference>
<dbReference type="Proteomes" id="UP000322887">
    <property type="component" value="Chromosome"/>
</dbReference>
<dbReference type="GeneID" id="98646460"/>
<dbReference type="RefSeq" id="WP_002644739.1">
    <property type="nucleotide sequence ID" value="NZ_CP042910.1"/>
</dbReference>
<keyword evidence="3" id="KW-1185">Reference proteome</keyword>
<accession>A0ABX5YK30</accession>
<dbReference type="InterPro" id="IPR027417">
    <property type="entry name" value="P-loop_NTPase"/>
</dbReference>